<dbReference type="GO" id="GO:0005524">
    <property type="term" value="F:ATP binding"/>
    <property type="evidence" value="ECO:0007669"/>
    <property type="project" value="UniProtKB-KW"/>
</dbReference>
<name>A0A395W7R7_9FIRM</name>
<keyword evidence="7" id="KW-0234">DNA repair</keyword>
<evidence type="ECO:0000259" key="8">
    <source>
        <dbReference type="Pfam" id="PF12705"/>
    </source>
</evidence>
<protein>
    <recommendedName>
        <fullName evidence="8">PD-(D/E)XK endonuclease-like domain-containing protein</fullName>
    </recommendedName>
</protein>
<keyword evidence="1" id="KW-0547">Nucleotide-binding</keyword>
<evidence type="ECO:0000256" key="6">
    <source>
        <dbReference type="ARBA" id="ARBA00023125"/>
    </source>
</evidence>
<evidence type="ECO:0000256" key="1">
    <source>
        <dbReference type="ARBA" id="ARBA00022741"/>
    </source>
</evidence>
<dbReference type="GO" id="GO:0006281">
    <property type="term" value="P:DNA repair"/>
    <property type="evidence" value="ECO:0007669"/>
    <property type="project" value="UniProtKB-KW"/>
</dbReference>
<evidence type="ECO:0000256" key="3">
    <source>
        <dbReference type="ARBA" id="ARBA00022801"/>
    </source>
</evidence>
<evidence type="ECO:0000256" key="7">
    <source>
        <dbReference type="ARBA" id="ARBA00023204"/>
    </source>
</evidence>
<gene>
    <name evidence="9" type="ORF">DWW32_10800</name>
</gene>
<dbReference type="Pfam" id="PF12705">
    <property type="entry name" value="PDDEXK_1"/>
    <property type="match status" value="1"/>
</dbReference>
<dbReference type="InterPro" id="IPR011335">
    <property type="entry name" value="Restrct_endonuc-II-like"/>
</dbReference>
<dbReference type="GO" id="GO:0003677">
    <property type="term" value="F:DNA binding"/>
    <property type="evidence" value="ECO:0007669"/>
    <property type="project" value="UniProtKB-KW"/>
</dbReference>
<keyword evidence="4" id="KW-0347">Helicase</keyword>
<dbReference type="Proteomes" id="UP000265489">
    <property type="component" value="Unassembled WGS sequence"/>
</dbReference>
<evidence type="ECO:0000256" key="4">
    <source>
        <dbReference type="ARBA" id="ARBA00022806"/>
    </source>
</evidence>
<keyword evidence="6" id="KW-0238">DNA-binding</keyword>
<keyword evidence="3" id="KW-0378">Hydrolase</keyword>
<dbReference type="EMBL" id="QRYQ01000026">
    <property type="protein sequence ID" value="RGU89587.1"/>
    <property type="molecule type" value="Genomic_DNA"/>
</dbReference>
<evidence type="ECO:0000313" key="10">
    <source>
        <dbReference type="Proteomes" id="UP000265489"/>
    </source>
</evidence>
<dbReference type="SUPFAM" id="SSF52980">
    <property type="entry name" value="Restriction endonuclease-like"/>
    <property type="match status" value="1"/>
</dbReference>
<comment type="caution">
    <text evidence="9">The sequence shown here is derived from an EMBL/GenBank/DDBJ whole genome shotgun (WGS) entry which is preliminary data.</text>
</comment>
<dbReference type="GO" id="GO:0004386">
    <property type="term" value="F:helicase activity"/>
    <property type="evidence" value="ECO:0007669"/>
    <property type="project" value="UniProtKB-KW"/>
</dbReference>
<sequence length="864" mass="101050">MKRYATWYNNLGDNFMIQIPDNSTILAPATLHLSLYKEILKQKKDCLGIQVLTLSSWLSSFYHGQTKSDIEILYLYKEALKNTSLSNAFYSSKEDYDFLNACLDFIKMAKTYQIHNFPCSTQKEKDLNEILNLLYPIELKENQTKDVLSSLPDLENVYILKKEYSQLDNYWIQVLMDHGAKWLGENQLCQTHYYSVANARKQMEVLANLIIENDYLADDIFIALNNASDESVLTQILTAHKIPFTTMQETHITSIYNEWISYLTWIKDMDLKSFINLIQTLYPHDNYLIQYYTLFPEKFLKFEPHLSIISYEENEIINSYQFESYQRLEQQALEWIHNHAFLFHALDFIEIAKHIQNLHEHVSKEDLNAFNDVMSLIQDVHTHIHNADDLDILIHQIQNLSANQKANTIEGVLIGSRQDITSLRPIVFLTGTNANAFPALKLHSGIFDEAYVKSTNLPNLETRIQNQQTQIFDCLSLCETLYILYPQSDYQGKNYESSSEIENWIQTKPKFITTPDSFNWTTPNIDLNETSAKAIFFKDNHFKGSISRLESYARCPFSHALKYGLYLKEKEDITDIRIRGSILHHVLEMISKDKQDYTSLSKEEIYQYVRKEFAFAKKVLLQQVTWFNSQIEEITDKLVLIFEQLHSFETNWHMNIDKQEHKFSYSYPWNEYTIDLYGYIDRIDSSNTSFCIFDYKSSDKDINLNEFESGLALQLATYTLAYEKESNLIPVGCFYIALRTSPETLTYGKLNYRKKVPELNVINEPDMLETFTKNRKLKGWHFNDASIYCDDIKQYMPVKKTNPALETIKSEWSQVIDSLLEDISSGQALPNHVKDACKYCAYRSICRNSANEVEPKLRVEKEEE</sequence>
<evidence type="ECO:0000256" key="5">
    <source>
        <dbReference type="ARBA" id="ARBA00022840"/>
    </source>
</evidence>
<dbReference type="AlphaFoldDB" id="A0A395W7R7"/>
<reference evidence="9 10" key="1">
    <citation type="submission" date="2018-08" db="EMBL/GenBank/DDBJ databases">
        <title>A genome reference for cultivated species of the human gut microbiota.</title>
        <authorList>
            <person name="Zou Y."/>
            <person name="Xue W."/>
            <person name="Luo G."/>
        </authorList>
    </citation>
    <scope>NUCLEOTIDE SEQUENCE [LARGE SCALE GENOMIC DNA]</scope>
    <source>
        <strain evidence="9 10">AF15-20</strain>
    </source>
</reference>
<evidence type="ECO:0000313" key="9">
    <source>
        <dbReference type="EMBL" id="RGU89587.1"/>
    </source>
</evidence>
<proteinExistence type="predicted"/>
<keyword evidence="5" id="KW-0067">ATP-binding</keyword>
<evidence type="ECO:0000256" key="2">
    <source>
        <dbReference type="ARBA" id="ARBA00022763"/>
    </source>
</evidence>
<organism evidence="9 10">
    <name type="scientific">Holdemanella biformis</name>
    <dbReference type="NCBI Taxonomy" id="1735"/>
    <lineage>
        <taxon>Bacteria</taxon>
        <taxon>Bacillati</taxon>
        <taxon>Bacillota</taxon>
        <taxon>Erysipelotrichia</taxon>
        <taxon>Erysipelotrichales</taxon>
        <taxon>Erysipelotrichaceae</taxon>
        <taxon>Holdemanella</taxon>
    </lineage>
</organism>
<keyword evidence="2" id="KW-0227">DNA damage</keyword>
<feature type="domain" description="PD-(D/E)XK endonuclease-like" evidence="8">
    <location>
        <begin position="545"/>
        <end position="847"/>
    </location>
</feature>
<dbReference type="InterPro" id="IPR011604">
    <property type="entry name" value="PDDEXK-like_dom_sf"/>
</dbReference>
<dbReference type="InterPro" id="IPR038726">
    <property type="entry name" value="PDDEXK_AddAB-type"/>
</dbReference>
<accession>A0A395W7R7</accession>
<dbReference type="Gene3D" id="3.90.320.10">
    <property type="match status" value="1"/>
</dbReference>
<dbReference type="GO" id="GO:0016787">
    <property type="term" value="F:hydrolase activity"/>
    <property type="evidence" value="ECO:0007669"/>
    <property type="project" value="UniProtKB-KW"/>
</dbReference>